<dbReference type="GO" id="GO:0020037">
    <property type="term" value="F:heme binding"/>
    <property type="evidence" value="ECO:0007669"/>
    <property type="project" value="InterPro"/>
</dbReference>
<protein>
    <recommendedName>
        <fullName evidence="1">Plant heme peroxidase family profile domain-containing protein</fullName>
    </recommendedName>
</protein>
<reference evidence="2" key="2">
    <citation type="submission" date="2023-06" db="EMBL/GenBank/DDBJ databases">
        <authorList>
            <person name="Swenson N.G."/>
            <person name="Wegrzyn J.L."/>
            <person name="Mcevoy S.L."/>
        </authorList>
    </citation>
    <scope>NUCLEOTIDE SEQUENCE</scope>
    <source>
        <strain evidence="2">NS2018</strain>
        <tissue evidence="2">Leaf</tissue>
    </source>
</reference>
<evidence type="ECO:0000259" key="1">
    <source>
        <dbReference type="PROSITE" id="PS50873"/>
    </source>
</evidence>
<keyword evidence="3" id="KW-1185">Reference proteome</keyword>
<name>A0AA39UWC5_ACESA</name>
<dbReference type="AlphaFoldDB" id="A0AA39UWC5"/>
<dbReference type="GO" id="GO:0004601">
    <property type="term" value="F:peroxidase activity"/>
    <property type="evidence" value="ECO:0007669"/>
    <property type="project" value="InterPro"/>
</dbReference>
<dbReference type="Gene3D" id="1.10.420.10">
    <property type="entry name" value="Peroxidase, domain 2"/>
    <property type="match status" value="1"/>
</dbReference>
<dbReference type="EMBL" id="JAUESC010000387">
    <property type="protein sequence ID" value="KAK0574704.1"/>
    <property type="molecule type" value="Genomic_DNA"/>
</dbReference>
<dbReference type="InterPro" id="IPR002016">
    <property type="entry name" value="Haem_peroxidase"/>
</dbReference>
<proteinExistence type="predicted"/>
<accession>A0AA39UWC5</accession>
<reference evidence="2" key="1">
    <citation type="journal article" date="2022" name="Plant J.">
        <title>Strategies of tolerance reflected in two North American maple genomes.</title>
        <authorList>
            <person name="McEvoy S.L."/>
            <person name="Sezen U.U."/>
            <person name="Trouern-Trend A."/>
            <person name="McMahon S.M."/>
            <person name="Schaberg P.G."/>
            <person name="Yang J."/>
            <person name="Wegrzyn J.L."/>
            <person name="Swenson N.G."/>
        </authorList>
    </citation>
    <scope>NUCLEOTIDE SEQUENCE</scope>
    <source>
        <strain evidence="2">NS2018</strain>
    </source>
</reference>
<organism evidence="2 3">
    <name type="scientific">Acer saccharum</name>
    <name type="common">Sugar maple</name>
    <dbReference type="NCBI Taxonomy" id="4024"/>
    <lineage>
        <taxon>Eukaryota</taxon>
        <taxon>Viridiplantae</taxon>
        <taxon>Streptophyta</taxon>
        <taxon>Embryophyta</taxon>
        <taxon>Tracheophyta</taxon>
        <taxon>Spermatophyta</taxon>
        <taxon>Magnoliopsida</taxon>
        <taxon>eudicotyledons</taxon>
        <taxon>Gunneridae</taxon>
        <taxon>Pentapetalae</taxon>
        <taxon>rosids</taxon>
        <taxon>malvids</taxon>
        <taxon>Sapindales</taxon>
        <taxon>Sapindaceae</taxon>
        <taxon>Hippocastanoideae</taxon>
        <taxon>Acereae</taxon>
        <taxon>Acer</taxon>
    </lineage>
</organism>
<dbReference type="PROSITE" id="PS50873">
    <property type="entry name" value="PEROXIDASE_4"/>
    <property type="match status" value="1"/>
</dbReference>
<comment type="caution">
    <text evidence="2">The sequence shown here is derived from an EMBL/GenBank/DDBJ whole genome shotgun (WGS) entry which is preliminary data.</text>
</comment>
<dbReference type="GO" id="GO:0006979">
    <property type="term" value="P:response to oxidative stress"/>
    <property type="evidence" value="ECO:0007669"/>
    <property type="project" value="InterPro"/>
</dbReference>
<evidence type="ECO:0000313" key="2">
    <source>
        <dbReference type="EMBL" id="KAK0574704.1"/>
    </source>
</evidence>
<dbReference type="InterPro" id="IPR010255">
    <property type="entry name" value="Haem_peroxidase_sf"/>
</dbReference>
<dbReference type="SUPFAM" id="SSF48113">
    <property type="entry name" value="Heme-dependent peroxidases"/>
    <property type="match status" value="1"/>
</dbReference>
<evidence type="ECO:0000313" key="3">
    <source>
        <dbReference type="Proteomes" id="UP001168877"/>
    </source>
</evidence>
<feature type="domain" description="Plant heme peroxidase family profile" evidence="1">
    <location>
        <begin position="1"/>
        <end position="175"/>
    </location>
</feature>
<gene>
    <name evidence="2" type="ORF">LWI29_027736</name>
</gene>
<dbReference type="Proteomes" id="UP001168877">
    <property type="component" value="Unassembled WGS sequence"/>
</dbReference>
<sequence>MGGNIYGDLHDQAWISVWRSRDGNHKSIYDGDRSLQMIDLRDGDPMLESLLRFLDLHCRWRSYAEISIGEGYDGESKVSQISFVVSRNTHISLTSGVIEFQSHDITIESASSQVANVESPGFGPIPIRTKRFMDMYGRDQNLFFMDFARAMEKLGVYGVKTGRRGEIRHKCDAIN</sequence>